<keyword evidence="3" id="KW-1185">Reference proteome</keyword>
<proteinExistence type="predicted"/>
<comment type="caution">
    <text evidence="2">The sequence shown here is derived from an EMBL/GenBank/DDBJ whole genome shotgun (WGS) entry which is preliminary data.</text>
</comment>
<feature type="compositionally biased region" description="Basic and acidic residues" evidence="1">
    <location>
        <begin position="1"/>
        <end position="18"/>
    </location>
</feature>
<name>A0ABR4XNG4_9LACO</name>
<reference evidence="2 3" key="1">
    <citation type="journal article" date="2014" name="Antonie Van Leeuwenhoek">
        <title>Oenococcus alcoholitolerans sp. nov., a lactic acid bacteria isolated from cachaca and ethanol fermentation processes.</title>
        <authorList>
            <person name="Badotti F."/>
            <person name="Moreira A.P."/>
            <person name="Tonon L.A."/>
            <person name="de Lucena B.T."/>
            <person name="Gomes Fde C."/>
            <person name="Kruger R."/>
            <person name="Thompson C.C."/>
            <person name="de Morais M.A.Jr."/>
            <person name="Rosa C.A."/>
            <person name="Thompson F.L."/>
        </authorList>
    </citation>
    <scope>NUCLEOTIDE SEQUENCE [LARGE SCALE GENOMIC DNA]</scope>
    <source>
        <strain evidence="2 3">UFRJ-M7.2.18</strain>
    </source>
</reference>
<organism evidence="2 3">
    <name type="scientific">Oenococcus alcoholitolerans</name>
    <dbReference type="NCBI Taxonomy" id="931074"/>
    <lineage>
        <taxon>Bacteria</taxon>
        <taxon>Bacillati</taxon>
        <taxon>Bacillota</taxon>
        <taxon>Bacilli</taxon>
        <taxon>Lactobacillales</taxon>
        <taxon>Lactobacillaceae</taxon>
        <taxon>Oenococcus</taxon>
    </lineage>
</organism>
<evidence type="ECO:0000256" key="1">
    <source>
        <dbReference type="SAM" id="MobiDB-lite"/>
    </source>
</evidence>
<gene>
    <name evidence="2" type="ORF">Q757_10245</name>
</gene>
<accession>A0ABR4XNG4</accession>
<sequence>MAEDQNKPSHPLSYEETKQAAAKRNNQSQSDNPSNNDSQDKTDDKSNNQDQQNSQDANDTSGPDKNDN</sequence>
<dbReference type="EMBL" id="AXCV01000664">
    <property type="protein sequence ID" value="KGO19086.1"/>
    <property type="molecule type" value="Genomic_DNA"/>
</dbReference>
<feature type="compositionally biased region" description="Low complexity" evidence="1">
    <location>
        <begin position="48"/>
        <end position="60"/>
    </location>
</feature>
<feature type="region of interest" description="Disordered" evidence="1">
    <location>
        <begin position="1"/>
        <end position="68"/>
    </location>
</feature>
<feature type="compositionally biased region" description="Basic and acidic residues" evidence="1">
    <location>
        <begin position="38"/>
        <end position="47"/>
    </location>
</feature>
<protein>
    <submittedName>
        <fullName evidence="2">Uncharacterized protein</fullName>
    </submittedName>
</protein>
<feature type="compositionally biased region" description="Low complexity" evidence="1">
    <location>
        <begin position="25"/>
        <end position="37"/>
    </location>
</feature>
<evidence type="ECO:0000313" key="2">
    <source>
        <dbReference type="EMBL" id="KGO19086.1"/>
    </source>
</evidence>
<evidence type="ECO:0000313" key="3">
    <source>
        <dbReference type="Proteomes" id="UP000030023"/>
    </source>
</evidence>
<dbReference type="Proteomes" id="UP000030023">
    <property type="component" value="Unassembled WGS sequence"/>
</dbReference>